<evidence type="ECO:0000256" key="1">
    <source>
        <dbReference type="SAM" id="Coils"/>
    </source>
</evidence>
<keyword evidence="4" id="KW-1185">Reference proteome</keyword>
<organism evidence="3 4">
    <name type="scientific">Pseudoxanthomonas composti</name>
    <dbReference type="NCBI Taxonomy" id="2137479"/>
    <lineage>
        <taxon>Bacteria</taxon>
        <taxon>Pseudomonadati</taxon>
        <taxon>Pseudomonadota</taxon>
        <taxon>Gammaproteobacteria</taxon>
        <taxon>Lysobacterales</taxon>
        <taxon>Lysobacteraceae</taxon>
        <taxon>Pseudoxanthomonas</taxon>
    </lineage>
</organism>
<dbReference type="SUPFAM" id="SSF103088">
    <property type="entry name" value="OmpA-like"/>
    <property type="match status" value="1"/>
</dbReference>
<dbReference type="Proteomes" id="UP000289784">
    <property type="component" value="Unassembled WGS sequence"/>
</dbReference>
<dbReference type="RefSeq" id="WP_129472000.1">
    <property type="nucleotide sequence ID" value="NZ_SAWZ01000008.1"/>
</dbReference>
<dbReference type="AlphaFoldDB" id="A0A4Q1JU57"/>
<evidence type="ECO:0000313" key="3">
    <source>
        <dbReference type="EMBL" id="RXR02733.1"/>
    </source>
</evidence>
<feature type="signal peptide" evidence="2">
    <location>
        <begin position="1"/>
        <end position="24"/>
    </location>
</feature>
<dbReference type="EMBL" id="SAWZ01000008">
    <property type="protein sequence ID" value="RXR02733.1"/>
    <property type="molecule type" value="Genomic_DNA"/>
</dbReference>
<dbReference type="InterPro" id="IPR036737">
    <property type="entry name" value="OmpA-like_sf"/>
</dbReference>
<reference evidence="3 4" key="1">
    <citation type="submission" date="2019-01" db="EMBL/GenBank/DDBJ databases">
        <title>Pseudoxanthomonas composti sp. nov., isolated from compost.</title>
        <authorList>
            <person name="Yang G."/>
        </authorList>
    </citation>
    <scope>NUCLEOTIDE SEQUENCE [LARGE SCALE GENOMIC DNA]</scope>
    <source>
        <strain evidence="3 4">GSS15</strain>
    </source>
</reference>
<evidence type="ECO:0008006" key="5">
    <source>
        <dbReference type="Google" id="ProtNLM"/>
    </source>
</evidence>
<accession>A0A4Q1JU57</accession>
<sequence length="296" mass="31895">MNTTRPWLRLAPLLLAFAWLQALAADLPEVQALNDRIRALDASPDLREMAAYERMQALRAVQVAAEAKRRDRDNALYVAQRRVEIAETAARGDLARRQANALDQDRTALLLEASRRDADRARQESERLRVQAQIQAEEAEQLRLAAEAEAQARTDAEAALSSAAGQQTAKISAARQRDAKLARQEAELVSGAKLPASKFETRGEVFTLGSALYQSGKTALTADGKSTASALAAYLDATPKAKARIVGFSEGDADGKRRAEQLRDAIAAAGVPKSRLTVAAQPKGTKAKAAEVVISE</sequence>
<proteinExistence type="predicted"/>
<dbReference type="OrthoDB" id="5976031at2"/>
<evidence type="ECO:0000256" key="2">
    <source>
        <dbReference type="SAM" id="SignalP"/>
    </source>
</evidence>
<gene>
    <name evidence="3" type="ORF">EPA99_14735</name>
</gene>
<keyword evidence="2" id="KW-0732">Signal</keyword>
<evidence type="ECO:0000313" key="4">
    <source>
        <dbReference type="Proteomes" id="UP000289784"/>
    </source>
</evidence>
<comment type="caution">
    <text evidence="3">The sequence shown here is derived from an EMBL/GenBank/DDBJ whole genome shotgun (WGS) entry which is preliminary data.</text>
</comment>
<protein>
    <recommendedName>
        <fullName evidence="5">OmpA-like domain-containing protein</fullName>
    </recommendedName>
</protein>
<feature type="chain" id="PRO_5020810725" description="OmpA-like domain-containing protein" evidence="2">
    <location>
        <begin position="25"/>
        <end position="296"/>
    </location>
</feature>
<name>A0A4Q1JU57_9GAMM</name>
<keyword evidence="1" id="KW-0175">Coiled coil</keyword>
<dbReference type="Gene3D" id="3.30.1330.60">
    <property type="entry name" value="OmpA-like domain"/>
    <property type="match status" value="1"/>
</dbReference>
<feature type="coiled-coil region" evidence="1">
    <location>
        <begin position="111"/>
        <end position="149"/>
    </location>
</feature>